<dbReference type="Proteomes" id="UP000321934">
    <property type="component" value="Chromosome"/>
</dbReference>
<evidence type="ECO:0000313" key="1">
    <source>
        <dbReference type="EMBL" id="QED23752.1"/>
    </source>
</evidence>
<reference evidence="1 2" key="1">
    <citation type="journal article" date="2019" name="ISME J.">
        <title>Deianiraea, an extracellular bacterium associated with the ciliate Paramecium, suggests an alternative scenario for the evolution of Rickettsiales.</title>
        <authorList>
            <person name="Castelli M."/>
            <person name="Sabaneyeva E."/>
            <person name="Lanzoni O."/>
            <person name="Lebedeva N."/>
            <person name="Floriano A.M."/>
            <person name="Gaiarsa S."/>
            <person name="Benken K."/>
            <person name="Modeo L."/>
            <person name="Bandi C."/>
            <person name="Potekhin A."/>
            <person name="Sassera D."/>
            <person name="Petroni G."/>
        </authorList>
    </citation>
    <scope>NUCLEOTIDE SEQUENCE [LARGE SCALE GENOMIC DNA]</scope>
    <source>
        <strain evidence="1">CyL4-1</strain>
    </source>
</reference>
<organism evidence="1 2">
    <name type="scientific">Candidatus Deianiraea vastatrix</name>
    <dbReference type="NCBI Taxonomy" id="2163644"/>
    <lineage>
        <taxon>Bacteria</taxon>
        <taxon>Pseudomonadati</taxon>
        <taxon>Pseudomonadota</taxon>
        <taxon>Alphaproteobacteria</taxon>
        <taxon>Rickettsiales</taxon>
        <taxon>Candidatus Deianiraeaceae</taxon>
        <taxon>Candidatus Deianiraea</taxon>
    </lineage>
</organism>
<keyword evidence="2" id="KW-1185">Reference proteome</keyword>
<dbReference type="EMBL" id="CP029077">
    <property type="protein sequence ID" value="QED23752.1"/>
    <property type="molecule type" value="Genomic_DNA"/>
</dbReference>
<dbReference type="RefSeq" id="WP_146821087.1">
    <property type="nucleotide sequence ID" value="NZ_CP029077.1"/>
</dbReference>
<proteinExistence type="predicted"/>
<evidence type="ECO:0000313" key="2">
    <source>
        <dbReference type="Proteomes" id="UP000321934"/>
    </source>
</evidence>
<protein>
    <submittedName>
        <fullName evidence="1">Uncharacterized protein</fullName>
    </submittedName>
</protein>
<name>A0A5B8XEK7_9RICK</name>
<gene>
    <name evidence="1" type="ORF">Deia_00966</name>
</gene>
<dbReference type="AlphaFoldDB" id="A0A5B8XEK7"/>
<accession>A0A5B8XEK7</accession>
<sequence length="159" mass="18854">MTNDKYIHEFIGDVARQYFEETNIKNSYKINLNDEPFLKIFNNLNIKTALLIQLISCGQLKMFRLIKKYLTLDVLMNVKVKNLSQNDKILINLYKLLISKKDYWILYIESDNIASTVGKKMYEIIISKAKTHGKIEIYTKYKVLNDMKDDDFEYLCVFL</sequence>